<dbReference type="SUPFAM" id="SSF57196">
    <property type="entry name" value="EGF/Laminin"/>
    <property type="match status" value="1"/>
</dbReference>
<proteinExistence type="predicted"/>
<dbReference type="PROSITE" id="PS50026">
    <property type="entry name" value="EGF_3"/>
    <property type="match status" value="1"/>
</dbReference>
<evidence type="ECO:0000256" key="17">
    <source>
        <dbReference type="PROSITE-ProRule" id="PRU00076"/>
    </source>
</evidence>
<feature type="domain" description="Sushi" evidence="22">
    <location>
        <begin position="362"/>
        <end position="417"/>
    </location>
</feature>
<accession>A0A672V5W8</accession>
<evidence type="ECO:0000256" key="8">
    <source>
        <dbReference type="ARBA" id="ARBA00022729"/>
    </source>
</evidence>
<dbReference type="FunFam" id="2.60.120.290:FF:000005">
    <property type="entry name" value="Procollagen C-endopeptidase enhancer 1"/>
    <property type="match status" value="1"/>
</dbReference>
<reference evidence="23" key="2">
    <citation type="submission" date="2025-08" db="UniProtKB">
        <authorList>
            <consortium name="Ensembl"/>
        </authorList>
    </citation>
    <scope>IDENTIFICATION</scope>
</reference>
<evidence type="ECO:0000256" key="2">
    <source>
        <dbReference type="ARBA" id="ARBA00004613"/>
    </source>
</evidence>
<evidence type="ECO:0000256" key="9">
    <source>
        <dbReference type="ARBA" id="ARBA00022737"/>
    </source>
</evidence>
<comment type="subcellular location">
    <subcellularLocation>
        <location evidence="1">Cytoplasmic vesicle</location>
        <location evidence="1">Secretory vesicle</location>
    </subcellularLocation>
    <subcellularLocation>
        <location evidence="2">Secreted</location>
    </subcellularLocation>
</comment>
<dbReference type="GO" id="GO:0048646">
    <property type="term" value="P:anatomical structure formation involved in morphogenesis"/>
    <property type="evidence" value="ECO:0007669"/>
    <property type="project" value="UniProtKB-ARBA"/>
</dbReference>
<dbReference type="GO" id="GO:0005509">
    <property type="term" value="F:calcium ion binding"/>
    <property type="evidence" value="ECO:0007669"/>
    <property type="project" value="InterPro"/>
</dbReference>
<evidence type="ECO:0000256" key="4">
    <source>
        <dbReference type="ARBA" id="ARBA00022525"/>
    </source>
</evidence>
<dbReference type="PROSITE" id="PS50240">
    <property type="entry name" value="TRYPSIN_DOM"/>
    <property type="match status" value="1"/>
</dbReference>
<dbReference type="InterPro" id="IPR009003">
    <property type="entry name" value="Peptidase_S1_PA"/>
</dbReference>
<keyword evidence="6" id="KW-0721">Serine protease homolog</keyword>
<dbReference type="GO" id="GO:0043005">
    <property type="term" value="C:neuron projection"/>
    <property type="evidence" value="ECO:0007669"/>
    <property type="project" value="UniProtKB-ARBA"/>
</dbReference>
<evidence type="ECO:0000313" key="24">
    <source>
        <dbReference type="Proteomes" id="UP000472266"/>
    </source>
</evidence>
<dbReference type="SUPFAM" id="SSF49854">
    <property type="entry name" value="Spermadhesin, CUB domain"/>
    <property type="match status" value="1"/>
</dbReference>
<keyword evidence="10 17" id="KW-1015">Disulfide bond</keyword>
<keyword evidence="24" id="KW-1185">Reference proteome</keyword>
<dbReference type="Gene3D" id="2.10.25.10">
    <property type="entry name" value="Laminin"/>
    <property type="match status" value="1"/>
</dbReference>
<dbReference type="InterPro" id="IPR000436">
    <property type="entry name" value="Sushi_SCR_CCP_dom"/>
</dbReference>
<feature type="disulfide bond" evidence="18">
    <location>
        <begin position="288"/>
        <end position="315"/>
    </location>
</feature>
<sequence length="694" mass="77567">VINENCPGAEWNIMCRECCEYDQIECICPGQKERVGYTIPCCRNEDNECDSCLIHPGCTIFENCKSCRNGSWGGTLDDFYIKGIYCAACRAGWYGGDCMRCGQVLRASRGQILLEGYPLNARCEWTIHVQAGFNIELRFSMLSLEFDYMCQYDYVEVRDGDSLDSQIIKKFCGNERPPPIRSTGSSLHVLFQSDGSKNFDGFHAVFEEITACSSSPCLHDGTCILDKSGTYKCACLAGYTGTRCENFLDEKNCSDPGGPLNGYRRVVEDTGALKGRYAKIGTVMAFFCNNSYVLSGNEQRTCQDDGEWSGKQPICIKACREPKISDLVRQKVLPMQVQSRETPLHQLYSSAFSKQKLDIYPTKKPAPPFGDLPPGYQHLHTQLQYECISPFYRRLGSSRRTCLKTGKWSGRAPVCIPICGKAENITLQKTVTSTRWPWQAAIYRTANDMKENSLRKGAWILICSGALVNERTVVVAAHCVTDLGKTVVLKAAELKVVLGKFYRDDDRDEKTIQNLRISAIIVHPNYDPILLDSDIAIIKLLDKARISSRVQPICLSSSHDLTSSTEDLKITVTGWKVLADIKDPGYKNDTIRMGAVRMVDSLLCEQQYEDNGIQVSITDSMFCAKQDHTAFSNICPAETGGIAAITLPGKASPELRWHLMGLVSWGYDKSCSLELYSGYTKALPFKDWIEKNLK</sequence>
<feature type="disulfide bond" evidence="17">
    <location>
        <begin position="235"/>
        <end position="244"/>
    </location>
</feature>
<evidence type="ECO:0000256" key="11">
    <source>
        <dbReference type="ARBA" id="ARBA00023180"/>
    </source>
</evidence>
<protein>
    <recommendedName>
        <fullName evidence="14">Inactive serine protease PAMR1</fullName>
    </recommendedName>
    <alternativeName>
        <fullName evidence="16">Peptidase domain-containing protein associated with muscle regeneration 1</fullName>
    </alternativeName>
    <alternativeName>
        <fullName evidence="15">Regeneration-associated muscle protease homolog</fullName>
    </alternativeName>
</protein>
<dbReference type="Pfam" id="PF00431">
    <property type="entry name" value="CUB"/>
    <property type="match status" value="1"/>
</dbReference>
<dbReference type="Gene3D" id="2.10.70.10">
    <property type="entry name" value="Complement Module, domain 1"/>
    <property type="match status" value="2"/>
</dbReference>
<dbReference type="PANTHER" id="PTHR24254">
    <property type="entry name" value="PROTHROMBIN"/>
    <property type="match status" value="1"/>
</dbReference>
<evidence type="ECO:0000256" key="3">
    <source>
        <dbReference type="ARBA" id="ARBA00022473"/>
    </source>
</evidence>
<evidence type="ECO:0000256" key="12">
    <source>
        <dbReference type="ARBA" id="ARBA00023329"/>
    </source>
</evidence>
<dbReference type="InterPro" id="IPR035914">
    <property type="entry name" value="Sperma_CUB_dom_sf"/>
</dbReference>
<dbReference type="SMART" id="SM00181">
    <property type="entry name" value="EGF"/>
    <property type="match status" value="2"/>
</dbReference>
<evidence type="ECO:0000256" key="18">
    <source>
        <dbReference type="PROSITE-ProRule" id="PRU00302"/>
    </source>
</evidence>
<evidence type="ECO:0000256" key="13">
    <source>
        <dbReference type="ARBA" id="ARBA00037622"/>
    </source>
</evidence>
<dbReference type="FunFam" id="2.10.25.10:FF:000172">
    <property type="entry name" value="FAT atypical cadherin 3"/>
    <property type="match status" value="1"/>
</dbReference>
<dbReference type="Pfam" id="PF00008">
    <property type="entry name" value="EGF"/>
    <property type="match status" value="1"/>
</dbReference>
<evidence type="ECO:0000256" key="7">
    <source>
        <dbReference type="ARBA" id="ARBA00022659"/>
    </source>
</evidence>
<dbReference type="PROSITE" id="PS00022">
    <property type="entry name" value="EGF_1"/>
    <property type="match status" value="1"/>
</dbReference>
<dbReference type="InterPro" id="IPR035976">
    <property type="entry name" value="Sushi/SCR/CCP_sf"/>
</dbReference>
<comment type="caution">
    <text evidence="17">Lacks conserved residue(s) required for the propagation of feature annotation.</text>
</comment>
<dbReference type="GO" id="GO:0030133">
    <property type="term" value="C:transport vesicle"/>
    <property type="evidence" value="ECO:0007669"/>
    <property type="project" value="UniProtKB-SubCell"/>
</dbReference>
<dbReference type="GO" id="GO:0016358">
    <property type="term" value="P:dendrite development"/>
    <property type="evidence" value="ECO:0007669"/>
    <property type="project" value="UniProtKB-ARBA"/>
</dbReference>
<evidence type="ECO:0000256" key="1">
    <source>
        <dbReference type="ARBA" id="ARBA00004398"/>
    </source>
</evidence>
<dbReference type="GO" id="GO:0001764">
    <property type="term" value="P:neuron migration"/>
    <property type="evidence" value="ECO:0007669"/>
    <property type="project" value="UniProtKB-ARBA"/>
</dbReference>
<dbReference type="GO" id="GO:0005576">
    <property type="term" value="C:extracellular region"/>
    <property type="evidence" value="ECO:0007669"/>
    <property type="project" value="UniProtKB-SubCell"/>
</dbReference>
<keyword evidence="9" id="KW-0677">Repeat</keyword>
<keyword evidence="12" id="KW-0968">Cytoplasmic vesicle</keyword>
<dbReference type="GeneTree" id="ENSGT00940000154234"/>
<evidence type="ECO:0000256" key="14">
    <source>
        <dbReference type="ARBA" id="ARBA00040464"/>
    </source>
</evidence>
<evidence type="ECO:0000259" key="22">
    <source>
        <dbReference type="PROSITE" id="PS50923"/>
    </source>
</evidence>
<dbReference type="GO" id="GO:0048667">
    <property type="term" value="P:cell morphogenesis involved in neuron differentiation"/>
    <property type="evidence" value="ECO:0007669"/>
    <property type="project" value="UniProtKB-ARBA"/>
</dbReference>
<dbReference type="InterPro" id="IPR000742">
    <property type="entry name" value="EGF"/>
</dbReference>
<dbReference type="GO" id="GO:0006508">
    <property type="term" value="P:proteolysis"/>
    <property type="evidence" value="ECO:0007669"/>
    <property type="project" value="InterPro"/>
</dbReference>
<feature type="domain" description="Sushi" evidence="22">
    <location>
        <begin position="251"/>
        <end position="317"/>
    </location>
</feature>
<dbReference type="SUPFAM" id="SSF57535">
    <property type="entry name" value="Complement control module/SCR domain"/>
    <property type="match status" value="1"/>
</dbReference>
<dbReference type="Gene3D" id="2.60.120.290">
    <property type="entry name" value="Spermadhesin, CUB domain"/>
    <property type="match status" value="1"/>
</dbReference>
<keyword evidence="7 18" id="KW-0768">Sushi</keyword>
<feature type="domain" description="EGF-like" evidence="20">
    <location>
        <begin position="208"/>
        <end position="245"/>
    </location>
</feature>
<dbReference type="Proteomes" id="UP000472266">
    <property type="component" value="Chromosome 5"/>
</dbReference>
<dbReference type="FunFam" id="2.40.10.10:FF:000068">
    <property type="entry name" value="transmembrane protease serine 2"/>
    <property type="match status" value="1"/>
</dbReference>
<gene>
    <name evidence="23" type="primary">PAMR1</name>
</gene>
<dbReference type="PANTHER" id="PTHR24254:SF9">
    <property type="entry name" value="INACTIVE SERINE PROTEASE PAMR1"/>
    <property type="match status" value="1"/>
</dbReference>
<dbReference type="CDD" id="cd00054">
    <property type="entry name" value="EGF_CA"/>
    <property type="match status" value="1"/>
</dbReference>
<feature type="domain" description="CUB" evidence="19">
    <location>
        <begin position="101"/>
        <end position="209"/>
    </location>
</feature>
<evidence type="ECO:0000256" key="15">
    <source>
        <dbReference type="ARBA" id="ARBA00041872"/>
    </source>
</evidence>
<evidence type="ECO:0000256" key="16">
    <source>
        <dbReference type="ARBA" id="ARBA00042985"/>
    </source>
</evidence>
<dbReference type="CDD" id="cd00041">
    <property type="entry name" value="CUB"/>
    <property type="match status" value="1"/>
</dbReference>
<dbReference type="AlphaFoldDB" id="A0A672V5W8"/>
<evidence type="ECO:0000256" key="6">
    <source>
        <dbReference type="ARBA" id="ARBA00022542"/>
    </source>
</evidence>
<dbReference type="GO" id="GO:0009887">
    <property type="term" value="P:animal organ morphogenesis"/>
    <property type="evidence" value="ECO:0007669"/>
    <property type="project" value="UniProtKB-ARBA"/>
</dbReference>
<evidence type="ECO:0000256" key="5">
    <source>
        <dbReference type="ARBA" id="ARBA00022536"/>
    </source>
</evidence>
<dbReference type="InterPro" id="IPR043504">
    <property type="entry name" value="Peptidase_S1_PA_chymotrypsin"/>
</dbReference>
<comment type="function">
    <text evidence="13">May play a role in regeneration of skeletal muscle.</text>
</comment>
<keyword evidence="4" id="KW-0964">Secreted</keyword>
<dbReference type="InterPro" id="IPR051659">
    <property type="entry name" value="Serine_Protease_S1-Domain"/>
</dbReference>
<dbReference type="SMART" id="SM00020">
    <property type="entry name" value="Tryp_SPc"/>
    <property type="match status" value="1"/>
</dbReference>
<dbReference type="GO" id="GO:0004252">
    <property type="term" value="F:serine-type endopeptidase activity"/>
    <property type="evidence" value="ECO:0007669"/>
    <property type="project" value="InterPro"/>
</dbReference>
<dbReference type="InterPro" id="IPR001254">
    <property type="entry name" value="Trypsin_dom"/>
</dbReference>
<organism evidence="23 24">
    <name type="scientific">Strigops habroptila</name>
    <name type="common">Kakapo</name>
    <dbReference type="NCBI Taxonomy" id="2489341"/>
    <lineage>
        <taxon>Eukaryota</taxon>
        <taxon>Metazoa</taxon>
        <taxon>Chordata</taxon>
        <taxon>Craniata</taxon>
        <taxon>Vertebrata</taxon>
        <taxon>Euteleostomi</taxon>
        <taxon>Archelosauria</taxon>
        <taxon>Archosauria</taxon>
        <taxon>Dinosauria</taxon>
        <taxon>Saurischia</taxon>
        <taxon>Theropoda</taxon>
        <taxon>Coelurosauria</taxon>
        <taxon>Aves</taxon>
        <taxon>Neognathae</taxon>
        <taxon>Neoaves</taxon>
        <taxon>Telluraves</taxon>
        <taxon>Australaves</taxon>
        <taxon>Psittaciformes</taxon>
        <taxon>Psittacidae</taxon>
        <taxon>Strigops</taxon>
    </lineage>
</organism>
<name>A0A672V5W8_STRHB</name>
<dbReference type="InterPro" id="IPR000859">
    <property type="entry name" value="CUB_dom"/>
</dbReference>
<keyword evidence="5 17" id="KW-0245">EGF-like domain</keyword>
<evidence type="ECO:0000313" key="23">
    <source>
        <dbReference type="Ensembl" id="ENSSHBP00005022944.1"/>
    </source>
</evidence>
<dbReference type="Gene3D" id="2.40.10.10">
    <property type="entry name" value="Trypsin-like serine proteases"/>
    <property type="match status" value="2"/>
</dbReference>
<dbReference type="SMART" id="SM00032">
    <property type="entry name" value="CCP"/>
    <property type="match status" value="2"/>
</dbReference>
<dbReference type="Pfam" id="PF00084">
    <property type="entry name" value="Sushi"/>
    <property type="match status" value="2"/>
</dbReference>
<dbReference type="PROSITE" id="PS01186">
    <property type="entry name" value="EGF_2"/>
    <property type="match status" value="1"/>
</dbReference>
<dbReference type="Pfam" id="PF00089">
    <property type="entry name" value="Trypsin"/>
    <property type="match status" value="1"/>
</dbReference>
<keyword evidence="3" id="KW-0217">Developmental protein</keyword>
<evidence type="ECO:0000256" key="10">
    <source>
        <dbReference type="ARBA" id="ARBA00023157"/>
    </source>
</evidence>
<keyword evidence="8" id="KW-0732">Signal</keyword>
<feature type="domain" description="Peptidase S1" evidence="21">
    <location>
        <begin position="418"/>
        <end position="694"/>
    </location>
</feature>
<dbReference type="Ensembl" id="ENSSHBT00005027297.1">
    <property type="protein sequence ID" value="ENSSHBP00005022944.1"/>
    <property type="gene ID" value="ENSSHBG00005019263.1"/>
</dbReference>
<dbReference type="InterPro" id="IPR001881">
    <property type="entry name" value="EGF-like_Ca-bd_dom"/>
</dbReference>
<dbReference type="SMART" id="SM00042">
    <property type="entry name" value="CUB"/>
    <property type="match status" value="1"/>
</dbReference>
<evidence type="ECO:0000259" key="20">
    <source>
        <dbReference type="PROSITE" id="PS50026"/>
    </source>
</evidence>
<evidence type="ECO:0000259" key="21">
    <source>
        <dbReference type="PROSITE" id="PS50240"/>
    </source>
</evidence>
<reference evidence="23" key="3">
    <citation type="submission" date="2025-09" db="UniProtKB">
        <authorList>
            <consortium name="Ensembl"/>
        </authorList>
    </citation>
    <scope>IDENTIFICATION</scope>
</reference>
<dbReference type="PROSITE" id="PS01180">
    <property type="entry name" value="CUB"/>
    <property type="match status" value="1"/>
</dbReference>
<dbReference type="CDD" id="cd00190">
    <property type="entry name" value="Tryp_SPc"/>
    <property type="match status" value="1"/>
</dbReference>
<dbReference type="SUPFAM" id="SSF50494">
    <property type="entry name" value="Trypsin-like serine proteases"/>
    <property type="match status" value="1"/>
</dbReference>
<keyword evidence="11" id="KW-0325">Glycoprotein</keyword>
<reference evidence="23 24" key="1">
    <citation type="submission" date="2019-11" db="EMBL/GenBank/DDBJ databases">
        <title>Strigops habroptila (kakapo) genome, bStrHab1, primary haplotype, v2.</title>
        <authorList>
            <person name="Jarvis E.D."/>
            <person name="Howard J."/>
            <person name="Rhie A."/>
            <person name="Phillippy A."/>
            <person name="Korlach J."/>
            <person name="Digby A."/>
            <person name="Iorns D."/>
            <person name="Eason D."/>
            <person name="Robertson B."/>
            <person name="Raemaekers T."/>
            <person name="Howe K."/>
            <person name="Lewin H."/>
            <person name="Damas J."/>
            <person name="Hastie A."/>
            <person name="Tracey A."/>
            <person name="Chow W."/>
            <person name="Fedrigo O."/>
        </authorList>
    </citation>
    <scope>NUCLEOTIDE SEQUENCE [LARGE SCALE GENOMIC DNA]</scope>
</reference>
<dbReference type="SMART" id="SM00179">
    <property type="entry name" value="EGF_CA"/>
    <property type="match status" value="1"/>
</dbReference>
<dbReference type="PROSITE" id="PS50923">
    <property type="entry name" value="SUSHI"/>
    <property type="match status" value="2"/>
</dbReference>
<evidence type="ECO:0000259" key="19">
    <source>
        <dbReference type="PROSITE" id="PS01180"/>
    </source>
</evidence>
<dbReference type="CDD" id="cd00033">
    <property type="entry name" value="CCP"/>
    <property type="match status" value="2"/>
</dbReference>